<evidence type="ECO:0000256" key="8">
    <source>
        <dbReference type="PROSITE-ProRule" id="PRU01360"/>
    </source>
</evidence>
<dbReference type="InterPro" id="IPR037066">
    <property type="entry name" value="Plug_dom_sf"/>
</dbReference>
<evidence type="ECO:0000256" key="2">
    <source>
        <dbReference type="ARBA" id="ARBA00022448"/>
    </source>
</evidence>
<organism evidence="14 15">
    <name type="scientific">Oceanococcus atlanticus</name>
    <dbReference type="NCBI Taxonomy" id="1317117"/>
    <lineage>
        <taxon>Bacteria</taxon>
        <taxon>Pseudomonadati</taxon>
        <taxon>Pseudomonadota</taxon>
        <taxon>Gammaproteobacteria</taxon>
        <taxon>Chromatiales</taxon>
        <taxon>Oceanococcaceae</taxon>
        <taxon>Oceanococcus</taxon>
    </lineage>
</organism>
<proteinExistence type="inferred from homology"/>
<keyword evidence="3 8" id="KW-1134">Transmembrane beta strand</keyword>
<gene>
    <name evidence="14" type="ORF">ATO7_14063</name>
</gene>
<feature type="signal peptide" evidence="11">
    <location>
        <begin position="1"/>
        <end position="25"/>
    </location>
</feature>
<feature type="region of interest" description="Disordered" evidence="10">
    <location>
        <begin position="268"/>
        <end position="294"/>
    </location>
</feature>
<dbReference type="STRING" id="1317117.ATO7_14063"/>
<feature type="region of interest" description="Disordered" evidence="10">
    <location>
        <begin position="521"/>
        <end position="547"/>
    </location>
</feature>
<evidence type="ECO:0000256" key="10">
    <source>
        <dbReference type="SAM" id="MobiDB-lite"/>
    </source>
</evidence>
<evidence type="ECO:0000313" key="15">
    <source>
        <dbReference type="Proteomes" id="UP000192342"/>
    </source>
</evidence>
<evidence type="ECO:0000313" key="14">
    <source>
        <dbReference type="EMBL" id="ORE86428.1"/>
    </source>
</evidence>
<dbReference type="RefSeq" id="WP_083562773.1">
    <property type="nucleotide sequence ID" value="NZ_AQQV01000003.1"/>
</dbReference>
<dbReference type="SUPFAM" id="SSF56935">
    <property type="entry name" value="Porins"/>
    <property type="match status" value="1"/>
</dbReference>
<keyword evidence="6 8" id="KW-0472">Membrane</keyword>
<comment type="subcellular location">
    <subcellularLocation>
        <location evidence="1 8">Cell outer membrane</location>
        <topology evidence="1 8">Multi-pass membrane protein</topology>
    </subcellularLocation>
</comment>
<dbReference type="Proteomes" id="UP000192342">
    <property type="component" value="Unassembled WGS sequence"/>
</dbReference>
<feature type="compositionally biased region" description="Basic and acidic residues" evidence="10">
    <location>
        <begin position="272"/>
        <end position="294"/>
    </location>
</feature>
<comment type="similarity">
    <text evidence="8 9">Belongs to the TonB-dependent receptor family.</text>
</comment>
<keyword evidence="11" id="KW-0732">Signal</keyword>
<evidence type="ECO:0000256" key="11">
    <source>
        <dbReference type="SAM" id="SignalP"/>
    </source>
</evidence>
<evidence type="ECO:0000256" key="5">
    <source>
        <dbReference type="ARBA" id="ARBA00023077"/>
    </source>
</evidence>
<dbReference type="InterPro" id="IPR039426">
    <property type="entry name" value="TonB-dep_rcpt-like"/>
</dbReference>
<evidence type="ECO:0000256" key="4">
    <source>
        <dbReference type="ARBA" id="ARBA00022692"/>
    </source>
</evidence>
<dbReference type="EMBL" id="AQQV01000003">
    <property type="protein sequence ID" value="ORE86428.1"/>
    <property type="molecule type" value="Genomic_DNA"/>
</dbReference>
<evidence type="ECO:0000256" key="7">
    <source>
        <dbReference type="ARBA" id="ARBA00023237"/>
    </source>
</evidence>
<keyword evidence="14" id="KW-0675">Receptor</keyword>
<keyword evidence="15" id="KW-1185">Reference proteome</keyword>
<comment type="caution">
    <text evidence="14">The sequence shown here is derived from an EMBL/GenBank/DDBJ whole genome shotgun (WGS) entry which is preliminary data.</text>
</comment>
<evidence type="ECO:0000256" key="1">
    <source>
        <dbReference type="ARBA" id="ARBA00004571"/>
    </source>
</evidence>
<feature type="compositionally biased region" description="Basic and acidic residues" evidence="10">
    <location>
        <begin position="528"/>
        <end position="547"/>
    </location>
</feature>
<evidence type="ECO:0000259" key="12">
    <source>
        <dbReference type="Pfam" id="PF00593"/>
    </source>
</evidence>
<evidence type="ECO:0000256" key="3">
    <source>
        <dbReference type="ARBA" id="ARBA00022452"/>
    </source>
</evidence>
<dbReference type="InterPro" id="IPR036942">
    <property type="entry name" value="Beta-barrel_TonB_sf"/>
</dbReference>
<sequence>MLRHLLWATALVATPSLSWSQNQTADPEAAETALPEITVTADPFAQRNPVEATQPTAVLSGEDLERSRAATLGETLAEQPGVHSADFASGASRPVIRGLGGPRVRILDGGSRVADASTLSPDHNVAAEPFRARQIEVLKGPASLMYGSGAIGGVINLVSDLVPNTPENERHGALGAGANSVNGSRSGWGHVGGGNGRIAFHLDGLVRDSDDYDIPGLADADEAAEHSTPGRVENSASQTHSVGGGLSLTREQGYLGLGVSVYDTLYGVPGHSHGEDEHAEHAESHNEADAESEQVRIDMQQQRYELRGGWKWSNGPFERIRGSLVHSTYEHQELEGQETGTLFDNELSELRVELTHRERAGWRGVAGVQASQQDFSALGDEAVVPPVQTQSTGIFLVEERHFSAHRLSLGARIEHLEHDPGALNRGAYNLLSLSSALHLELGPQQHLRVGLSRSERAPDVQELYSFGPHLATSSFDRGDGSLDKESALNLDLGWHAEIQQVSLAIDLFYTRYSDFIFSGEVDEDGDGEADRYDEEHSGDSEPEHDEHAEESLLIVQYQQDDARFWGGELDARYNLNRNHSVGLFGDVVRARRNDGGRLPRIPADRIGLRYDGYHNALSFGARLTRVLPQSRATALEGNTAGYTLLAADLAWSLVTATGELKLSLRGRNLLDEEARNHVSFLKQLAPLPGRNFGLGLEYSF</sequence>
<dbReference type="GO" id="GO:0044718">
    <property type="term" value="P:siderophore transmembrane transport"/>
    <property type="evidence" value="ECO:0007669"/>
    <property type="project" value="TreeGrafter"/>
</dbReference>
<keyword evidence="5 9" id="KW-0798">TonB box</keyword>
<dbReference type="Gene3D" id="2.40.170.20">
    <property type="entry name" value="TonB-dependent receptor, beta-barrel domain"/>
    <property type="match status" value="1"/>
</dbReference>
<dbReference type="PROSITE" id="PS52016">
    <property type="entry name" value="TONB_DEPENDENT_REC_3"/>
    <property type="match status" value="1"/>
</dbReference>
<dbReference type="InterPro" id="IPR012910">
    <property type="entry name" value="Plug_dom"/>
</dbReference>
<name>A0A1Y1SCR6_9GAMM</name>
<accession>A0A1Y1SCR6</accession>
<feature type="chain" id="PRO_5012621048" evidence="11">
    <location>
        <begin position="26"/>
        <end position="700"/>
    </location>
</feature>
<dbReference type="OrthoDB" id="9815954at2"/>
<reference evidence="14 15" key="1">
    <citation type="submission" date="2013-04" db="EMBL/GenBank/DDBJ databases">
        <title>Oceanococcus atlanticus 22II-S10r2 Genome Sequencing.</title>
        <authorList>
            <person name="Lai Q."/>
            <person name="Li G."/>
            <person name="Shao Z."/>
        </authorList>
    </citation>
    <scope>NUCLEOTIDE SEQUENCE [LARGE SCALE GENOMIC DNA]</scope>
    <source>
        <strain evidence="14 15">22II-S10r2</strain>
    </source>
</reference>
<feature type="region of interest" description="Disordered" evidence="10">
    <location>
        <begin position="223"/>
        <end position="245"/>
    </location>
</feature>
<dbReference type="AlphaFoldDB" id="A0A1Y1SCR6"/>
<keyword evidence="2 8" id="KW-0813">Transport</keyword>
<dbReference type="PANTHER" id="PTHR30069">
    <property type="entry name" value="TONB-DEPENDENT OUTER MEMBRANE RECEPTOR"/>
    <property type="match status" value="1"/>
</dbReference>
<evidence type="ECO:0000256" key="6">
    <source>
        <dbReference type="ARBA" id="ARBA00023136"/>
    </source>
</evidence>
<keyword evidence="7 8" id="KW-0998">Cell outer membrane</keyword>
<feature type="domain" description="TonB-dependent receptor-like beta-barrel" evidence="12">
    <location>
        <begin position="287"/>
        <end position="669"/>
    </location>
</feature>
<dbReference type="GO" id="GO:0009279">
    <property type="term" value="C:cell outer membrane"/>
    <property type="evidence" value="ECO:0007669"/>
    <property type="project" value="UniProtKB-SubCell"/>
</dbReference>
<protein>
    <submittedName>
        <fullName evidence="14">TonB-dependent receptor</fullName>
    </submittedName>
</protein>
<evidence type="ECO:0000259" key="13">
    <source>
        <dbReference type="Pfam" id="PF07715"/>
    </source>
</evidence>
<evidence type="ECO:0000256" key="9">
    <source>
        <dbReference type="RuleBase" id="RU003357"/>
    </source>
</evidence>
<dbReference type="PANTHER" id="PTHR30069:SF40">
    <property type="entry name" value="TONB-DEPENDENT RECEPTOR NMB0964-RELATED"/>
    <property type="match status" value="1"/>
</dbReference>
<dbReference type="GO" id="GO:0015344">
    <property type="term" value="F:siderophore uptake transmembrane transporter activity"/>
    <property type="evidence" value="ECO:0007669"/>
    <property type="project" value="TreeGrafter"/>
</dbReference>
<dbReference type="InterPro" id="IPR000531">
    <property type="entry name" value="Beta-barrel_TonB"/>
</dbReference>
<dbReference type="Gene3D" id="2.170.130.10">
    <property type="entry name" value="TonB-dependent receptor, plug domain"/>
    <property type="match status" value="1"/>
</dbReference>
<feature type="domain" description="TonB-dependent receptor plug" evidence="13">
    <location>
        <begin position="51"/>
        <end position="154"/>
    </location>
</feature>
<dbReference type="Pfam" id="PF07715">
    <property type="entry name" value="Plug"/>
    <property type="match status" value="1"/>
</dbReference>
<keyword evidence="4 8" id="KW-0812">Transmembrane</keyword>
<dbReference type="Pfam" id="PF00593">
    <property type="entry name" value="TonB_dep_Rec_b-barrel"/>
    <property type="match status" value="1"/>
</dbReference>